<dbReference type="Proteomes" id="UP000078512">
    <property type="component" value="Unassembled WGS sequence"/>
</dbReference>
<feature type="compositionally biased region" description="Low complexity" evidence="1">
    <location>
        <begin position="62"/>
        <end position="71"/>
    </location>
</feature>
<name>A0A197JK66_9FUNG</name>
<protein>
    <recommendedName>
        <fullName evidence="4">F-box domain-containing protein</fullName>
    </recommendedName>
</protein>
<gene>
    <name evidence="2" type="ORF">K457DRAFT_141169</name>
</gene>
<dbReference type="Gene3D" id="3.80.10.10">
    <property type="entry name" value="Ribonuclease Inhibitor"/>
    <property type="match status" value="1"/>
</dbReference>
<dbReference type="SUPFAM" id="SSF52047">
    <property type="entry name" value="RNI-like"/>
    <property type="match status" value="1"/>
</dbReference>
<dbReference type="OrthoDB" id="2422696at2759"/>
<evidence type="ECO:0000256" key="1">
    <source>
        <dbReference type="SAM" id="MobiDB-lite"/>
    </source>
</evidence>
<sequence length="581" mass="66585">MASLGRLGRLQSLELDGYSHVPSTCNLRMLLNVISECRSLVTLKIARLDDSIIEPPNKDRQSTSSHPSTQHQEIENVLYPPGTWKSILGRALRITSSSRTIPRPNRPSKDLSAKEPWRKFVPDTTIPFQSASDHILSRPLDTSTPYPHLRRLHLSIDTSPTPDHSQTGLEILFQKTPLLEDLSLNCTSIQPLHLAACLDAITDTCHGIQSLEFIHFRPSTKSYNNMDAIRRFFKQHRPNLTVLRLRSCMGLEFVLDLIPPATLEGLERVSFEYTLYSHPILHKFMTQCKALQYFTWTIEPPFTPNPPVPQPLPLSALNPTQPTSPNSDYQQKRQISAFLEPWACNKTMRHIEQTHAIHHQDQESFDFYYNHRLAQMERLVSLGVSFLDIRKSMLAAGVGQADAKEQEEERVLSREGREGLFHDISRGKVVSQIPYGYEVWRTFVVPQEEQGQPSFQEASSSTTAVGLAIAQSQGDDDQDENIDKDHLHTDNAPEEEKRGWHFKHVQELILNPIGINTYYLLDTRQLTLTETQYLLDAFPKLRKIRYRGRIFPLDYEARTFLEELRPRRIMVIHVSQGSTIM</sequence>
<feature type="region of interest" description="Disordered" evidence="1">
    <location>
        <begin position="307"/>
        <end position="330"/>
    </location>
</feature>
<evidence type="ECO:0000313" key="2">
    <source>
        <dbReference type="EMBL" id="OAQ25368.1"/>
    </source>
</evidence>
<evidence type="ECO:0000313" key="3">
    <source>
        <dbReference type="Proteomes" id="UP000078512"/>
    </source>
</evidence>
<organism evidence="2 3">
    <name type="scientific">Linnemannia elongata AG-77</name>
    <dbReference type="NCBI Taxonomy" id="1314771"/>
    <lineage>
        <taxon>Eukaryota</taxon>
        <taxon>Fungi</taxon>
        <taxon>Fungi incertae sedis</taxon>
        <taxon>Mucoromycota</taxon>
        <taxon>Mortierellomycotina</taxon>
        <taxon>Mortierellomycetes</taxon>
        <taxon>Mortierellales</taxon>
        <taxon>Mortierellaceae</taxon>
        <taxon>Linnemannia</taxon>
    </lineage>
</organism>
<keyword evidence="3" id="KW-1185">Reference proteome</keyword>
<feature type="region of interest" description="Disordered" evidence="1">
    <location>
        <begin position="53"/>
        <end position="75"/>
    </location>
</feature>
<feature type="compositionally biased region" description="Basic and acidic residues" evidence="1">
    <location>
        <begin position="481"/>
        <end position="496"/>
    </location>
</feature>
<accession>A0A197JK66</accession>
<feature type="compositionally biased region" description="Polar residues" evidence="1">
    <location>
        <begin position="317"/>
        <end position="330"/>
    </location>
</feature>
<dbReference type="AlphaFoldDB" id="A0A197JK66"/>
<dbReference type="EMBL" id="KV442079">
    <property type="protein sequence ID" value="OAQ25368.1"/>
    <property type="molecule type" value="Genomic_DNA"/>
</dbReference>
<feature type="region of interest" description="Disordered" evidence="1">
    <location>
        <begin position="471"/>
        <end position="496"/>
    </location>
</feature>
<reference evidence="2 3" key="1">
    <citation type="submission" date="2016-05" db="EMBL/GenBank/DDBJ databases">
        <title>Genome sequencing reveals origins of a unique bacterial endosymbiosis in the earliest lineages of terrestrial Fungi.</title>
        <authorList>
            <consortium name="DOE Joint Genome Institute"/>
            <person name="Uehling J."/>
            <person name="Gryganskyi A."/>
            <person name="Hameed K."/>
            <person name="Tschaplinski T."/>
            <person name="Misztal P."/>
            <person name="Wu S."/>
            <person name="Desiro A."/>
            <person name="Vande Pol N."/>
            <person name="Du Z.-Y."/>
            <person name="Zienkiewicz A."/>
            <person name="Zienkiewicz K."/>
            <person name="Morin E."/>
            <person name="Tisserant E."/>
            <person name="Splivallo R."/>
            <person name="Hainaut M."/>
            <person name="Henrissat B."/>
            <person name="Ohm R."/>
            <person name="Kuo A."/>
            <person name="Yan J."/>
            <person name="Lipzen A."/>
            <person name="Nolan M."/>
            <person name="Labutti K."/>
            <person name="Barry K."/>
            <person name="Goldstein A."/>
            <person name="Labbe J."/>
            <person name="Schadt C."/>
            <person name="Tuskan G."/>
            <person name="Grigoriev I."/>
            <person name="Martin F."/>
            <person name="Vilgalys R."/>
            <person name="Bonito G."/>
        </authorList>
    </citation>
    <scope>NUCLEOTIDE SEQUENCE [LARGE SCALE GENOMIC DNA]</scope>
    <source>
        <strain evidence="2 3">AG-77</strain>
    </source>
</reference>
<proteinExistence type="predicted"/>
<evidence type="ECO:0008006" key="4">
    <source>
        <dbReference type="Google" id="ProtNLM"/>
    </source>
</evidence>
<dbReference type="InterPro" id="IPR032675">
    <property type="entry name" value="LRR_dom_sf"/>
</dbReference>